<organism evidence="2 3">
    <name type="scientific">Streptococcus oralis subsp. tigurinus</name>
    <dbReference type="NCBI Taxonomy" id="1077464"/>
    <lineage>
        <taxon>Bacteria</taxon>
        <taxon>Bacillati</taxon>
        <taxon>Bacillota</taxon>
        <taxon>Bacilli</taxon>
        <taxon>Lactobacillales</taxon>
        <taxon>Streptococcaceae</taxon>
        <taxon>Streptococcus</taxon>
    </lineage>
</organism>
<name>A0A1X1GFA6_STROR</name>
<gene>
    <name evidence="2" type="ORF">B7725_06850</name>
</gene>
<reference evidence="2 3" key="1">
    <citation type="journal article" date="2016" name="Eur. J. Clin. Microbiol. Infect. Dis.">
        <title>Whole genome sequencing as a tool for phylogenetic analysis of clinical strains of Mitis group streptococci.</title>
        <authorList>
            <person name="Rasmussen L.H."/>
            <person name="Dargis R."/>
            <person name="Hojholt K."/>
            <person name="Christensen J.J."/>
            <person name="Skovgaard O."/>
            <person name="Justesen U.S."/>
            <person name="Rosenvinge F.S."/>
            <person name="Moser C."/>
            <person name="Lukjancenko O."/>
            <person name="Rasmussen S."/>
            <person name="Nielsen X.C."/>
        </authorList>
    </citation>
    <scope>NUCLEOTIDE SEQUENCE [LARGE SCALE GENOMIC DNA]</scope>
    <source>
        <strain evidence="2 3">OD_314165_09</strain>
    </source>
</reference>
<keyword evidence="1" id="KW-0732">Signal</keyword>
<evidence type="ECO:0000313" key="2">
    <source>
        <dbReference type="EMBL" id="ORO45578.1"/>
    </source>
</evidence>
<evidence type="ECO:0000313" key="3">
    <source>
        <dbReference type="Proteomes" id="UP000193030"/>
    </source>
</evidence>
<accession>A0A1X1GFA6</accession>
<sequence>MKKSLLSLIIIALASLLLCACTKKNFTGKWKTDIFDQGSVREDGAKIAGKATGQADLASIISKYIHWNATMEIKKDGTLTMDNGETFSAKWHQKGDKIVIEGKNISGIATLSDDQKTLYFENKPLNDNSGNQNGFMIGENSLKFEFKKVE</sequence>
<evidence type="ECO:0008006" key="4">
    <source>
        <dbReference type="Google" id="ProtNLM"/>
    </source>
</evidence>
<protein>
    <recommendedName>
        <fullName evidence="4">Lipoprotein</fullName>
    </recommendedName>
</protein>
<feature type="signal peptide" evidence="1">
    <location>
        <begin position="1"/>
        <end position="20"/>
    </location>
</feature>
<dbReference type="Proteomes" id="UP000193030">
    <property type="component" value="Unassembled WGS sequence"/>
</dbReference>
<dbReference type="RefSeq" id="WP_084875315.1">
    <property type="nucleotide sequence ID" value="NZ_NCUG01000018.1"/>
</dbReference>
<dbReference type="PROSITE" id="PS51257">
    <property type="entry name" value="PROKAR_LIPOPROTEIN"/>
    <property type="match status" value="1"/>
</dbReference>
<feature type="chain" id="PRO_5039354023" description="Lipoprotein" evidence="1">
    <location>
        <begin position="21"/>
        <end position="150"/>
    </location>
</feature>
<evidence type="ECO:0000256" key="1">
    <source>
        <dbReference type="SAM" id="SignalP"/>
    </source>
</evidence>
<dbReference type="AlphaFoldDB" id="A0A1X1GFA6"/>
<proteinExistence type="predicted"/>
<comment type="caution">
    <text evidence="2">The sequence shown here is derived from an EMBL/GenBank/DDBJ whole genome shotgun (WGS) entry which is preliminary data.</text>
</comment>
<dbReference type="EMBL" id="NCUG01000018">
    <property type="protein sequence ID" value="ORO45578.1"/>
    <property type="molecule type" value="Genomic_DNA"/>
</dbReference>